<accession>A0A212JFN7</accession>
<protein>
    <submittedName>
        <fullName evidence="1">Uncharacterized protein</fullName>
    </submittedName>
</protein>
<name>A0A212JFN7_9BACT</name>
<reference evidence="1" key="1">
    <citation type="submission" date="2016-04" db="EMBL/GenBank/DDBJ databases">
        <authorList>
            <person name="Evans L.H."/>
            <person name="Alamgir A."/>
            <person name="Owens N."/>
            <person name="Weber N.D."/>
            <person name="Virtaneva K."/>
            <person name="Barbian K."/>
            <person name="Babar A."/>
            <person name="Rosenke K."/>
        </authorList>
    </citation>
    <scope>NUCLEOTIDE SEQUENCE</scope>
    <source>
        <strain evidence="1">86-1</strain>
    </source>
</reference>
<evidence type="ECO:0000313" key="1">
    <source>
        <dbReference type="EMBL" id="SBV98262.1"/>
    </source>
</evidence>
<proteinExistence type="predicted"/>
<dbReference type="AlphaFoldDB" id="A0A212JFN7"/>
<organism evidence="1">
    <name type="scientific">uncultured Dysgonomonas sp</name>
    <dbReference type="NCBI Taxonomy" id="206096"/>
    <lineage>
        <taxon>Bacteria</taxon>
        <taxon>Pseudomonadati</taxon>
        <taxon>Bacteroidota</taxon>
        <taxon>Bacteroidia</taxon>
        <taxon>Bacteroidales</taxon>
        <taxon>Dysgonomonadaceae</taxon>
        <taxon>Dysgonomonas</taxon>
        <taxon>environmental samples</taxon>
    </lineage>
</organism>
<sequence length="76" mass="8121">MTVAAGSYGTSTSMMGAHIKSVIRLRGTVHVVSGNYHNPILNLINLKKGIENEMDFDYGIIYRAVGSGGALRPEGI</sequence>
<gene>
    <name evidence="1" type="ORF">KL86DYS1_12125</name>
</gene>
<dbReference type="EMBL" id="FLUM01000001">
    <property type="protein sequence ID" value="SBV98262.1"/>
    <property type="molecule type" value="Genomic_DNA"/>
</dbReference>